<reference evidence="1" key="1">
    <citation type="submission" date="2021-03" db="EMBL/GenBank/DDBJ databases">
        <title>Comparative genomic analysis of European sttrains of Leptospira interrogans serovars Copenhageni and Icterohaemorrhagiae.</title>
        <authorList>
            <person name="Arent Z."/>
            <person name="Gurgul A."/>
            <person name="Jasielczuk I."/>
            <person name="Pardyak L."/>
        </authorList>
    </citation>
    <scope>NUCLEOTIDE SEQUENCE</scope>
    <source>
        <strain evidence="1">X240</strain>
    </source>
</reference>
<dbReference type="GeneID" id="61142458"/>
<protein>
    <submittedName>
        <fullName evidence="1">Uncharacterized protein</fullName>
    </submittedName>
</protein>
<organism evidence="1 2">
    <name type="scientific">Leptospira interrogans serovar Icterohaemorrhagiae</name>
    <dbReference type="NCBI Taxonomy" id="90062"/>
    <lineage>
        <taxon>Bacteria</taxon>
        <taxon>Pseudomonadati</taxon>
        <taxon>Spirochaetota</taxon>
        <taxon>Spirochaetia</taxon>
        <taxon>Leptospirales</taxon>
        <taxon>Leptospiraceae</taxon>
        <taxon>Leptospira</taxon>
    </lineage>
</organism>
<dbReference type="Proteomes" id="UP000670463">
    <property type="component" value="Unassembled WGS sequence"/>
</dbReference>
<evidence type="ECO:0000313" key="1">
    <source>
        <dbReference type="EMBL" id="MBO8014441.1"/>
    </source>
</evidence>
<dbReference type="AlphaFoldDB" id="A0AAW4JPI6"/>
<proteinExistence type="predicted"/>
<comment type="caution">
    <text evidence="1">The sequence shown here is derived from an EMBL/GenBank/DDBJ whole genome shotgun (WGS) entry which is preliminary data.</text>
</comment>
<accession>A0AAW4JPI6</accession>
<dbReference type="EMBL" id="JAGGCK010000002">
    <property type="protein sequence ID" value="MBO8014441.1"/>
    <property type="molecule type" value="Genomic_DNA"/>
</dbReference>
<dbReference type="RefSeq" id="WP_000828866.1">
    <property type="nucleotide sequence ID" value="NZ_CP043891.1"/>
</dbReference>
<name>A0AAW4JPI6_LEPIR</name>
<sequence>MKRQYQQAFAIVRVDFYKDKSDHNLANCITVKKIVWDLETAKSEVDRLNSINSPDSNYFWQTTRVEAK</sequence>
<gene>
    <name evidence="1" type="ORF">J6377_01445</name>
</gene>
<evidence type="ECO:0000313" key="2">
    <source>
        <dbReference type="Proteomes" id="UP000670463"/>
    </source>
</evidence>